<feature type="region of interest" description="Disordered" evidence="1">
    <location>
        <begin position="1"/>
        <end position="28"/>
    </location>
</feature>
<evidence type="ECO:0000256" key="1">
    <source>
        <dbReference type="SAM" id="MobiDB-lite"/>
    </source>
</evidence>
<evidence type="ECO:0000313" key="3">
    <source>
        <dbReference type="Proteomes" id="UP001458880"/>
    </source>
</evidence>
<dbReference type="AlphaFoldDB" id="A0AAW1MYL7"/>
<reference evidence="2 3" key="1">
    <citation type="journal article" date="2024" name="BMC Genomics">
        <title>De novo assembly and annotation of Popillia japonica's genome with initial clues to its potential as an invasive pest.</title>
        <authorList>
            <person name="Cucini C."/>
            <person name="Boschi S."/>
            <person name="Funari R."/>
            <person name="Cardaioli E."/>
            <person name="Iannotti N."/>
            <person name="Marturano G."/>
            <person name="Paoli F."/>
            <person name="Bruttini M."/>
            <person name="Carapelli A."/>
            <person name="Frati F."/>
            <person name="Nardi F."/>
        </authorList>
    </citation>
    <scope>NUCLEOTIDE SEQUENCE [LARGE SCALE GENOMIC DNA]</scope>
    <source>
        <strain evidence="2">DMR45628</strain>
    </source>
</reference>
<evidence type="ECO:0000313" key="2">
    <source>
        <dbReference type="EMBL" id="KAK9751504.1"/>
    </source>
</evidence>
<keyword evidence="3" id="KW-1185">Reference proteome</keyword>
<dbReference type="EMBL" id="JASPKY010000027">
    <property type="protein sequence ID" value="KAK9751504.1"/>
    <property type="molecule type" value="Genomic_DNA"/>
</dbReference>
<protein>
    <submittedName>
        <fullName evidence="2">Uncharacterized protein</fullName>
    </submittedName>
</protein>
<organism evidence="2 3">
    <name type="scientific">Popillia japonica</name>
    <name type="common">Japanese beetle</name>
    <dbReference type="NCBI Taxonomy" id="7064"/>
    <lineage>
        <taxon>Eukaryota</taxon>
        <taxon>Metazoa</taxon>
        <taxon>Ecdysozoa</taxon>
        <taxon>Arthropoda</taxon>
        <taxon>Hexapoda</taxon>
        <taxon>Insecta</taxon>
        <taxon>Pterygota</taxon>
        <taxon>Neoptera</taxon>
        <taxon>Endopterygota</taxon>
        <taxon>Coleoptera</taxon>
        <taxon>Polyphaga</taxon>
        <taxon>Scarabaeiformia</taxon>
        <taxon>Scarabaeidae</taxon>
        <taxon>Rutelinae</taxon>
        <taxon>Popillia</taxon>
    </lineage>
</organism>
<sequence>MRATASRIQSNSPSRLNNETLAGHSNSSSLISRLSHKVIPHSGRLHTEHTYPVLLAMKWQPMMNGRAWHSINKSGAPELILDSCPGGLREKALYTVVMSSYECKRSCRQENRETASYECKRSCRQENRETVAANTAANYTGNTLERRETARNNRKAGDIFISDVVHAK</sequence>
<name>A0AAW1MYL7_POPJA</name>
<dbReference type="Proteomes" id="UP001458880">
    <property type="component" value="Unassembled WGS sequence"/>
</dbReference>
<proteinExistence type="predicted"/>
<gene>
    <name evidence="2" type="ORF">QE152_g4969</name>
</gene>
<feature type="compositionally biased region" description="Polar residues" evidence="1">
    <location>
        <begin position="1"/>
        <end position="24"/>
    </location>
</feature>
<accession>A0AAW1MYL7</accession>
<comment type="caution">
    <text evidence="2">The sequence shown here is derived from an EMBL/GenBank/DDBJ whole genome shotgun (WGS) entry which is preliminary data.</text>
</comment>